<comment type="caution">
    <text evidence="2">The sequence shown here is derived from an EMBL/GenBank/DDBJ whole genome shotgun (WGS) entry which is preliminary data.</text>
</comment>
<proteinExistence type="predicted"/>
<evidence type="ECO:0000313" key="3">
    <source>
        <dbReference type="Proteomes" id="UP000785679"/>
    </source>
</evidence>
<keyword evidence="3" id="KW-1185">Reference proteome</keyword>
<feature type="region of interest" description="Disordered" evidence="1">
    <location>
        <begin position="17"/>
        <end position="39"/>
    </location>
</feature>
<dbReference type="EMBL" id="RRYP01026749">
    <property type="protein sequence ID" value="TNV71826.1"/>
    <property type="molecule type" value="Genomic_DNA"/>
</dbReference>
<sequence>MGKFSAIILLIQQKSKMGQTNGTPQKQKSLSKGNQDGAGAIQRDEKLDFLYSLIKDDIPRLTKICERIMRYEDQRGQIFEFCRLLFKDGVDDSMQSLSSTTDQRFLLGQAIFTAFLPSTKSQFNLDTLV</sequence>
<dbReference type="Proteomes" id="UP000785679">
    <property type="component" value="Unassembled WGS sequence"/>
</dbReference>
<reference evidence="2" key="1">
    <citation type="submission" date="2019-06" db="EMBL/GenBank/DDBJ databases">
        <authorList>
            <person name="Zheng W."/>
        </authorList>
    </citation>
    <scope>NUCLEOTIDE SEQUENCE</scope>
    <source>
        <strain evidence="2">QDHG01</strain>
    </source>
</reference>
<protein>
    <submittedName>
        <fullName evidence="2">Uncharacterized protein</fullName>
    </submittedName>
</protein>
<dbReference type="AlphaFoldDB" id="A0A8J8SVH8"/>
<feature type="compositionally biased region" description="Polar residues" evidence="1">
    <location>
        <begin position="17"/>
        <end position="34"/>
    </location>
</feature>
<evidence type="ECO:0000256" key="1">
    <source>
        <dbReference type="SAM" id="MobiDB-lite"/>
    </source>
</evidence>
<accession>A0A8J8SVH8</accession>
<gene>
    <name evidence="2" type="ORF">FGO68_gene11448</name>
</gene>
<organism evidence="2 3">
    <name type="scientific">Halteria grandinella</name>
    <dbReference type="NCBI Taxonomy" id="5974"/>
    <lineage>
        <taxon>Eukaryota</taxon>
        <taxon>Sar</taxon>
        <taxon>Alveolata</taxon>
        <taxon>Ciliophora</taxon>
        <taxon>Intramacronucleata</taxon>
        <taxon>Spirotrichea</taxon>
        <taxon>Stichotrichia</taxon>
        <taxon>Sporadotrichida</taxon>
        <taxon>Halteriidae</taxon>
        <taxon>Halteria</taxon>
    </lineage>
</organism>
<name>A0A8J8SVH8_HALGN</name>
<evidence type="ECO:0000313" key="2">
    <source>
        <dbReference type="EMBL" id="TNV71826.1"/>
    </source>
</evidence>